<evidence type="ECO:0000313" key="1">
    <source>
        <dbReference type="EMBL" id="MEN9060638.1"/>
    </source>
</evidence>
<name>A0AAW9SPV3_9RHOB</name>
<proteinExistence type="predicted"/>
<organism evidence="1 2">
    <name type="scientific">Ponticoccus litoralis</name>
    <dbReference type="NCBI Taxonomy" id="422297"/>
    <lineage>
        <taxon>Bacteria</taxon>
        <taxon>Pseudomonadati</taxon>
        <taxon>Pseudomonadota</taxon>
        <taxon>Alphaproteobacteria</taxon>
        <taxon>Rhodobacterales</taxon>
        <taxon>Roseobacteraceae</taxon>
        <taxon>Ponticoccus</taxon>
    </lineage>
</organism>
<dbReference type="InterPro" id="IPR021395">
    <property type="entry name" value="DUF3035"/>
</dbReference>
<dbReference type="Pfam" id="PF11233">
    <property type="entry name" value="DUF3035"/>
    <property type="match status" value="1"/>
</dbReference>
<dbReference type="EMBL" id="JBDNCH010000002">
    <property type="protein sequence ID" value="MEN9060638.1"/>
    <property type="molecule type" value="Genomic_DNA"/>
</dbReference>
<dbReference type="AlphaFoldDB" id="A0AAW9SPV3"/>
<sequence length="173" mass="18853">MRLSLLVAIVGLGVCASCGLVRSDKPLHDLRTNQREPEEFGIVPNRPLLDPESYGQLPPPTPGYANRADQNPKADAVVALGGNPARLDPNAGVPGSDAALVNRATRYGRDPNVRAELATADAEFRKRKNIFNWSLVPDNRYNRAYSGQSLDPNEWLRRYRAAGARTPTAPPAN</sequence>
<dbReference type="Proteomes" id="UP001428774">
    <property type="component" value="Unassembled WGS sequence"/>
</dbReference>
<evidence type="ECO:0000313" key="2">
    <source>
        <dbReference type="Proteomes" id="UP001428774"/>
    </source>
</evidence>
<accession>A0AAW9SPV3</accession>
<keyword evidence="2" id="KW-1185">Reference proteome</keyword>
<reference evidence="1 2" key="1">
    <citation type="submission" date="2024-05" db="EMBL/GenBank/DDBJ databases">
        <title>Genome sequence of Ponticoccus litoralis KCCM 90028.</title>
        <authorList>
            <person name="Kim J.M."/>
            <person name="Lee J.K."/>
            <person name="Choi B.J."/>
            <person name="Bayburt H."/>
            <person name="Baek J.H."/>
            <person name="Jeon C.O."/>
        </authorList>
    </citation>
    <scope>NUCLEOTIDE SEQUENCE [LARGE SCALE GENOMIC DNA]</scope>
    <source>
        <strain evidence="1 2">KCCM 90028</strain>
    </source>
</reference>
<comment type="caution">
    <text evidence="1">The sequence shown here is derived from an EMBL/GenBank/DDBJ whole genome shotgun (WGS) entry which is preliminary data.</text>
</comment>
<dbReference type="RefSeq" id="WP_206564096.1">
    <property type="nucleotide sequence ID" value="NZ_JBDNCH010000002.1"/>
</dbReference>
<protein>
    <submittedName>
        <fullName evidence="1">DUF3035 domain-containing protein</fullName>
    </submittedName>
</protein>
<gene>
    <name evidence="1" type="ORF">ABFB10_05915</name>
</gene>